<reference evidence="2" key="1">
    <citation type="journal article" date="2013" name="Science">
        <title>The Amborella genome and the evolution of flowering plants.</title>
        <authorList>
            <consortium name="Amborella Genome Project"/>
        </authorList>
    </citation>
    <scope>NUCLEOTIDE SEQUENCE [LARGE SCALE GENOMIC DNA]</scope>
</reference>
<dbReference type="EMBL" id="KI392614">
    <property type="protein sequence ID" value="ERN12545.1"/>
    <property type="molecule type" value="Genomic_DNA"/>
</dbReference>
<dbReference type="AlphaFoldDB" id="W1PYG4"/>
<dbReference type="Proteomes" id="UP000017836">
    <property type="component" value="Unassembled WGS sequence"/>
</dbReference>
<dbReference type="PANTHER" id="PTHR34776:SF1">
    <property type="entry name" value="F17F16.3 PROTEIN"/>
    <property type="match status" value="1"/>
</dbReference>
<dbReference type="PANTHER" id="PTHR34776">
    <property type="entry name" value="F17F16.3 PROTEIN"/>
    <property type="match status" value="1"/>
</dbReference>
<protein>
    <submittedName>
        <fullName evidence="1">Uncharacterized protein</fullName>
    </submittedName>
</protein>
<dbReference type="HOGENOM" id="CLU_045837_0_1_1"/>
<organism evidence="1 2">
    <name type="scientific">Amborella trichopoda</name>
    <dbReference type="NCBI Taxonomy" id="13333"/>
    <lineage>
        <taxon>Eukaryota</taxon>
        <taxon>Viridiplantae</taxon>
        <taxon>Streptophyta</taxon>
        <taxon>Embryophyta</taxon>
        <taxon>Tracheophyta</taxon>
        <taxon>Spermatophyta</taxon>
        <taxon>Magnoliopsida</taxon>
        <taxon>Amborellales</taxon>
        <taxon>Amborellaceae</taxon>
        <taxon>Amborella</taxon>
    </lineage>
</organism>
<dbReference type="OMA" id="IMQEHET"/>
<dbReference type="eggNOG" id="ENOG502S2IV">
    <property type="taxonomic scope" value="Eukaryota"/>
</dbReference>
<evidence type="ECO:0000313" key="1">
    <source>
        <dbReference type="EMBL" id="ERN12545.1"/>
    </source>
</evidence>
<accession>W1PYG4</accession>
<dbReference type="Gramene" id="ERN12545">
    <property type="protein sequence ID" value="ERN12545"/>
    <property type="gene ID" value="AMTR_s00025p00202950"/>
</dbReference>
<name>W1PYG4_AMBTC</name>
<keyword evidence="2" id="KW-1185">Reference proteome</keyword>
<proteinExistence type="predicted"/>
<evidence type="ECO:0000313" key="2">
    <source>
        <dbReference type="Proteomes" id="UP000017836"/>
    </source>
</evidence>
<gene>
    <name evidence="1" type="ORF">AMTR_s00025p00202950</name>
</gene>
<sequence>MPNQMHLSRRHDCLPTQRIMQEHETATRGRRHKPAARAVGEGIYRIVWHKSKNKVHTHLIYKLEMPSQSDKREAEESLNIASEASFVIQIKNPEQPSPPSVGLQSERKPMFPAHLQENFGNRRYAPADPPDFLNYERCEFLLIGASDDIEEELGLELKPEVPQNTAFSDIIKMFGDSVSVKPLLEGTWA</sequence>
<dbReference type="STRING" id="13333.W1PYG4"/>